<evidence type="ECO:0000256" key="2">
    <source>
        <dbReference type="ARBA" id="ARBA00008806"/>
    </source>
</evidence>
<evidence type="ECO:0000313" key="7">
    <source>
        <dbReference type="EMBL" id="NID16252.1"/>
    </source>
</evidence>
<dbReference type="InterPro" id="IPR003688">
    <property type="entry name" value="TraG/VirD4"/>
</dbReference>
<evidence type="ECO:0000256" key="5">
    <source>
        <dbReference type="ARBA" id="ARBA00022989"/>
    </source>
</evidence>
<evidence type="ECO:0000256" key="1">
    <source>
        <dbReference type="ARBA" id="ARBA00004651"/>
    </source>
</evidence>
<evidence type="ECO:0000313" key="8">
    <source>
        <dbReference type="Proteomes" id="UP000518878"/>
    </source>
</evidence>
<dbReference type="AlphaFoldDB" id="A0A7X5QVM2"/>
<comment type="subcellular location">
    <subcellularLocation>
        <location evidence="1">Cell membrane</location>
        <topology evidence="1">Multi-pass membrane protein</topology>
    </subcellularLocation>
</comment>
<evidence type="ECO:0000256" key="6">
    <source>
        <dbReference type="ARBA" id="ARBA00023136"/>
    </source>
</evidence>
<dbReference type="PANTHER" id="PTHR37937:SF1">
    <property type="entry name" value="CONJUGATIVE TRANSFER: DNA TRANSPORT"/>
    <property type="match status" value="1"/>
</dbReference>
<dbReference type="CDD" id="cd01127">
    <property type="entry name" value="TrwB_TraG_TraD_VirD4"/>
    <property type="match status" value="1"/>
</dbReference>
<comment type="caution">
    <text evidence="7">The sequence shown here is derived from an EMBL/GenBank/DDBJ whole genome shotgun (WGS) entry which is preliminary data.</text>
</comment>
<dbReference type="GO" id="GO:0005886">
    <property type="term" value="C:plasma membrane"/>
    <property type="evidence" value="ECO:0007669"/>
    <property type="project" value="UniProtKB-SubCell"/>
</dbReference>
<keyword evidence="8" id="KW-1185">Reference proteome</keyword>
<keyword evidence="5" id="KW-1133">Transmembrane helix</keyword>
<dbReference type="Proteomes" id="UP000518878">
    <property type="component" value="Unassembled WGS sequence"/>
</dbReference>
<protein>
    <submittedName>
        <fullName evidence="7">Type IV secretory system conjugative DNA transfer family protein</fullName>
    </submittedName>
</protein>
<dbReference type="PANTHER" id="PTHR37937">
    <property type="entry name" value="CONJUGATIVE TRANSFER: DNA TRANSPORT"/>
    <property type="match status" value="1"/>
</dbReference>
<organism evidence="7 8">
    <name type="scientific">Luteibacter yeojuensis</name>
    <dbReference type="NCBI Taxonomy" id="345309"/>
    <lineage>
        <taxon>Bacteria</taxon>
        <taxon>Pseudomonadati</taxon>
        <taxon>Pseudomonadota</taxon>
        <taxon>Gammaproteobacteria</taxon>
        <taxon>Lysobacterales</taxon>
        <taxon>Rhodanobacteraceae</taxon>
        <taxon>Luteibacter</taxon>
    </lineage>
</organism>
<name>A0A7X5QVM2_9GAMM</name>
<accession>A0A7X5QVM2</accession>
<dbReference type="InterPro" id="IPR051539">
    <property type="entry name" value="T4SS-coupling_protein"/>
</dbReference>
<keyword evidence="4" id="KW-0812">Transmembrane</keyword>
<dbReference type="Gene3D" id="3.40.50.300">
    <property type="entry name" value="P-loop containing nucleotide triphosphate hydrolases"/>
    <property type="match status" value="1"/>
</dbReference>
<proteinExistence type="inferred from homology"/>
<dbReference type="RefSeq" id="WP_166699905.1">
    <property type="nucleotide sequence ID" value="NZ_JAAQTL010000001.1"/>
</dbReference>
<sequence length="610" mass="67122">MHAWKAVGAVIATSAALAGAAYGSGYLIYLLLGIDAPVEWHTAWRYMQVIDEPPYQPYAWRIKLGIGLGCGLSFLAWCAVMWPLAKSLFGPSADNASTHGDARFATLADIEKAGLLKRTDESILIGKFQGHELWLNGAQHVINISPTRSGKTASVAKPAGLTYAQSMVMLDVKGELYEATSGYREAEGDLIRVWAPYNEKGETHRFNPMTVLDGMDPGKRIGEIQTIAAILYPDAPGQDPFWSSQSRAAFTAFTSYMFEAWDHDLAAAQGPKPNSNASDRFPSFERILRLSSGERQGGTKALLYSVLKDTSMTFVSVQTRTVFANLAGLAEQTFSSVIACMQAPLQQFLSPILAAATNATDIDVKSLRRRLTTLFVNIPTNKLDESSKLLNIFFSTVIGNNLDKQLVEEPGLKYQVLMLMDEFTAMGRVDVWAKRISIAASYGVRDLCIIQSRAQLNGTYGENDAQNFITNHGAQIVFAPREQADANTYSEMLGYRTVLKQQRSTSRGQGGTQVSTSYVEERRALLLPQEVKELPADDELIFLEGCKPIRAQKNWFFKDKVLQQRANMPPACIVRDPEPDVVQASYAVQKSKSGPMRAALAEGTRQEVVA</sequence>
<dbReference type="InterPro" id="IPR027417">
    <property type="entry name" value="P-loop_NTPase"/>
</dbReference>
<dbReference type="EMBL" id="JAAQTL010000001">
    <property type="protein sequence ID" value="NID16252.1"/>
    <property type="molecule type" value="Genomic_DNA"/>
</dbReference>
<gene>
    <name evidence="7" type="ORF">HBF32_12350</name>
</gene>
<keyword evidence="3" id="KW-1003">Cell membrane</keyword>
<dbReference type="Pfam" id="PF02534">
    <property type="entry name" value="T4SS-DNA_transf"/>
    <property type="match status" value="1"/>
</dbReference>
<dbReference type="SUPFAM" id="SSF52540">
    <property type="entry name" value="P-loop containing nucleoside triphosphate hydrolases"/>
    <property type="match status" value="1"/>
</dbReference>
<comment type="similarity">
    <text evidence="2">Belongs to the VirD4/TraG family.</text>
</comment>
<evidence type="ECO:0000256" key="4">
    <source>
        <dbReference type="ARBA" id="ARBA00022692"/>
    </source>
</evidence>
<reference evidence="7 8" key="1">
    <citation type="journal article" date="2006" name="Int. J. Syst. Evol. Microbiol.">
        <title>Dyella yeojuensis sp. nov., isolated from greenhouse soil in Korea.</title>
        <authorList>
            <person name="Kim B.Y."/>
            <person name="Weon H.Y."/>
            <person name="Lee K.H."/>
            <person name="Seok S.J."/>
            <person name="Kwon S.W."/>
            <person name="Go S.J."/>
            <person name="Stackebrandt E."/>
        </authorList>
    </citation>
    <scope>NUCLEOTIDE SEQUENCE [LARGE SCALE GENOMIC DNA]</scope>
    <source>
        <strain evidence="7 8">DSM 17673</strain>
    </source>
</reference>
<evidence type="ECO:0000256" key="3">
    <source>
        <dbReference type="ARBA" id="ARBA00022475"/>
    </source>
</evidence>
<keyword evidence="6" id="KW-0472">Membrane</keyword>